<reference evidence="2" key="1">
    <citation type="submission" date="2020-04" db="EMBL/GenBank/DDBJ databases">
        <title>Analysis of mating type loci in Filobasidium floriforme.</title>
        <authorList>
            <person name="Nowrousian M."/>
        </authorList>
    </citation>
    <scope>NUCLEOTIDE SEQUENCE</scope>
    <source>
        <strain evidence="2">CBS 6242</strain>
    </source>
</reference>
<accession>A0A8K0JSA3</accession>
<organism evidence="2 3">
    <name type="scientific">Filobasidium floriforme</name>
    <dbReference type="NCBI Taxonomy" id="5210"/>
    <lineage>
        <taxon>Eukaryota</taxon>
        <taxon>Fungi</taxon>
        <taxon>Dikarya</taxon>
        <taxon>Basidiomycota</taxon>
        <taxon>Agaricomycotina</taxon>
        <taxon>Tremellomycetes</taxon>
        <taxon>Filobasidiales</taxon>
        <taxon>Filobasidiaceae</taxon>
        <taxon>Filobasidium</taxon>
    </lineage>
</organism>
<evidence type="ECO:0000256" key="1">
    <source>
        <dbReference type="SAM" id="MobiDB-lite"/>
    </source>
</evidence>
<dbReference type="AlphaFoldDB" id="A0A8K0JSA3"/>
<gene>
    <name evidence="2" type="ORF">FFLO_00565</name>
</gene>
<feature type="compositionally biased region" description="Polar residues" evidence="1">
    <location>
        <begin position="210"/>
        <end position="224"/>
    </location>
</feature>
<sequence length="434" mass="48014">MALASVDHPLGPLIFFDGSSLVVGGVVVKKGNPSGQRRDKETDQPVASLQFGNIAQRQHRLMLFQQGFPIGSSHLPTAHDTIIASNLFPETSLEIPDLQSSWNDLAVHDKDHTVRQRRKQPPPAIATQAIAGLFATGPPINPRVWSVQKYELAQSHIADGSVCSTPPLTASIGSLPESLASNSCQTPFSPSGPSSRDVFVKLSGANVYTSGLPNRGSTSTASRTRQGDDYGQMFSPRNNMGYLSSLQGNQSCQQRNTEIAESFSDLRDQFYSIVREWPQKDGMYLTSTTPYIGIRCDTWENNLRLLIEETVDYWQLHLLYEETSQIALAVCADCLQCYIPRDSIFKIIEELRAALTPGVEYSDWCPNAPDLEEDDQYVPHHTEQHSSGYTAQGYGPMTANPDRFYPSHHELHSPDTAGISEVDSELCFNVDFDM</sequence>
<evidence type="ECO:0000313" key="2">
    <source>
        <dbReference type="EMBL" id="KAG7571549.1"/>
    </source>
</evidence>
<dbReference type="EMBL" id="JABELV010000006">
    <property type="protein sequence ID" value="KAG7571549.1"/>
    <property type="molecule type" value="Genomic_DNA"/>
</dbReference>
<evidence type="ECO:0000313" key="3">
    <source>
        <dbReference type="Proteomes" id="UP000812966"/>
    </source>
</evidence>
<feature type="region of interest" description="Disordered" evidence="1">
    <location>
        <begin position="210"/>
        <end position="231"/>
    </location>
</feature>
<keyword evidence="3" id="KW-1185">Reference proteome</keyword>
<proteinExistence type="predicted"/>
<name>A0A8K0JSA3_9TREE</name>
<dbReference type="Proteomes" id="UP000812966">
    <property type="component" value="Unassembled WGS sequence"/>
</dbReference>
<protein>
    <submittedName>
        <fullName evidence="2">Uncharacterized protein</fullName>
    </submittedName>
</protein>
<comment type="caution">
    <text evidence="2">The sequence shown here is derived from an EMBL/GenBank/DDBJ whole genome shotgun (WGS) entry which is preliminary data.</text>
</comment>